<evidence type="ECO:0000256" key="1">
    <source>
        <dbReference type="ARBA" id="ARBA00009129"/>
    </source>
</evidence>
<feature type="compositionally biased region" description="Basic and acidic residues" evidence="2">
    <location>
        <begin position="29"/>
        <end position="57"/>
    </location>
</feature>
<dbReference type="EMBL" id="JBHSIM010000023">
    <property type="protein sequence ID" value="MFC4833068.1"/>
    <property type="molecule type" value="Genomic_DNA"/>
</dbReference>
<dbReference type="Gene3D" id="1.10.1470.10">
    <property type="entry name" value="YjbJ"/>
    <property type="match status" value="1"/>
</dbReference>
<dbReference type="RefSeq" id="WP_274187188.1">
    <property type="nucleotide sequence ID" value="NZ_BAABHN010000023.1"/>
</dbReference>
<gene>
    <name evidence="4" type="ORF">ACFPEL_11680</name>
</gene>
<protein>
    <submittedName>
        <fullName evidence="4">CsbD family protein</fullName>
    </submittedName>
</protein>
<evidence type="ECO:0000259" key="3">
    <source>
        <dbReference type="Pfam" id="PF05532"/>
    </source>
</evidence>
<dbReference type="InterPro" id="IPR036629">
    <property type="entry name" value="YjbJ_sf"/>
</dbReference>
<dbReference type="Pfam" id="PF05532">
    <property type="entry name" value="CsbD"/>
    <property type="match status" value="1"/>
</dbReference>
<feature type="domain" description="CsbD-like" evidence="3">
    <location>
        <begin position="5"/>
        <end position="57"/>
    </location>
</feature>
<organism evidence="4 5">
    <name type="scientific">Actinomycetospora chibensis</name>
    <dbReference type="NCBI Taxonomy" id="663606"/>
    <lineage>
        <taxon>Bacteria</taxon>
        <taxon>Bacillati</taxon>
        <taxon>Actinomycetota</taxon>
        <taxon>Actinomycetes</taxon>
        <taxon>Pseudonocardiales</taxon>
        <taxon>Pseudonocardiaceae</taxon>
        <taxon>Actinomycetospora</taxon>
    </lineage>
</organism>
<feature type="compositionally biased region" description="Basic and acidic residues" evidence="2">
    <location>
        <begin position="1"/>
        <end position="20"/>
    </location>
</feature>
<comment type="caution">
    <text evidence="4">The sequence shown here is derived from an EMBL/GenBank/DDBJ whole genome shotgun (WGS) entry which is preliminary data.</text>
</comment>
<feature type="region of interest" description="Disordered" evidence="2">
    <location>
        <begin position="1"/>
        <end position="57"/>
    </location>
</feature>
<name>A0ABV9RIE6_9PSEU</name>
<evidence type="ECO:0000256" key="2">
    <source>
        <dbReference type="SAM" id="MobiDB-lite"/>
    </source>
</evidence>
<keyword evidence="5" id="KW-1185">Reference proteome</keyword>
<dbReference type="InterPro" id="IPR008462">
    <property type="entry name" value="CsbD"/>
</dbReference>
<dbReference type="SUPFAM" id="SSF69047">
    <property type="entry name" value="Hypothetical protein YjbJ"/>
    <property type="match status" value="1"/>
</dbReference>
<dbReference type="Proteomes" id="UP001595909">
    <property type="component" value="Unassembled WGS sequence"/>
</dbReference>
<sequence length="57" mass="6108">MGADDKIDNKTDKLKGKVKEAAGTAQGDEDLRAEGKKDQTKGDVKQAGEKIKDAFKS</sequence>
<accession>A0ABV9RIE6</accession>
<evidence type="ECO:0000313" key="5">
    <source>
        <dbReference type="Proteomes" id="UP001595909"/>
    </source>
</evidence>
<proteinExistence type="inferred from homology"/>
<comment type="similarity">
    <text evidence="1">Belongs to the UPF0337 (CsbD) family.</text>
</comment>
<reference evidence="5" key="1">
    <citation type="journal article" date="2019" name="Int. J. Syst. Evol. Microbiol.">
        <title>The Global Catalogue of Microorganisms (GCM) 10K type strain sequencing project: providing services to taxonomists for standard genome sequencing and annotation.</title>
        <authorList>
            <consortium name="The Broad Institute Genomics Platform"/>
            <consortium name="The Broad Institute Genome Sequencing Center for Infectious Disease"/>
            <person name="Wu L."/>
            <person name="Ma J."/>
        </authorList>
    </citation>
    <scope>NUCLEOTIDE SEQUENCE [LARGE SCALE GENOMIC DNA]</scope>
    <source>
        <strain evidence="5">CCUG 50347</strain>
    </source>
</reference>
<evidence type="ECO:0000313" key="4">
    <source>
        <dbReference type="EMBL" id="MFC4833068.1"/>
    </source>
</evidence>